<keyword evidence="2" id="KW-1003">Cell membrane</keyword>
<name>A0A1Y6BH39_9NEIS</name>
<feature type="transmembrane region" description="Helical" evidence="6">
    <location>
        <begin position="203"/>
        <end position="227"/>
    </location>
</feature>
<accession>A0A1Y6BH39</accession>
<keyword evidence="5 6" id="KW-0472">Membrane</keyword>
<feature type="transmembrane region" description="Helical" evidence="6">
    <location>
        <begin position="268"/>
        <end position="285"/>
    </location>
</feature>
<keyword evidence="4 6" id="KW-1133">Transmembrane helix</keyword>
<feature type="transmembrane region" description="Helical" evidence="6">
    <location>
        <begin position="160"/>
        <end position="182"/>
    </location>
</feature>
<dbReference type="PRINTS" id="PR01035">
    <property type="entry name" value="TCRTETA"/>
</dbReference>
<dbReference type="Pfam" id="PF07690">
    <property type="entry name" value="MFS_1"/>
    <property type="match status" value="1"/>
</dbReference>
<evidence type="ECO:0000256" key="3">
    <source>
        <dbReference type="ARBA" id="ARBA00022692"/>
    </source>
</evidence>
<feature type="transmembrane region" description="Helical" evidence="6">
    <location>
        <begin position="356"/>
        <end position="375"/>
    </location>
</feature>
<feature type="transmembrane region" description="Helical" evidence="6">
    <location>
        <begin position="95"/>
        <end position="121"/>
    </location>
</feature>
<dbReference type="SUPFAM" id="SSF103473">
    <property type="entry name" value="MFS general substrate transporter"/>
    <property type="match status" value="1"/>
</dbReference>
<dbReference type="InterPro" id="IPR036259">
    <property type="entry name" value="MFS_trans_sf"/>
</dbReference>
<evidence type="ECO:0000256" key="6">
    <source>
        <dbReference type="SAM" id="Phobius"/>
    </source>
</evidence>
<dbReference type="InterPro" id="IPR050189">
    <property type="entry name" value="MFS_Efflux_Transporters"/>
</dbReference>
<evidence type="ECO:0000256" key="1">
    <source>
        <dbReference type="ARBA" id="ARBA00004651"/>
    </source>
</evidence>
<feature type="domain" description="Major facilitator superfamily (MFS) profile" evidence="7">
    <location>
        <begin position="4"/>
        <end position="384"/>
    </location>
</feature>
<dbReference type="InterPro" id="IPR020846">
    <property type="entry name" value="MFS_dom"/>
</dbReference>
<feature type="transmembrane region" description="Helical" evidence="6">
    <location>
        <begin position="133"/>
        <end position="154"/>
    </location>
</feature>
<evidence type="ECO:0000313" key="8">
    <source>
        <dbReference type="EMBL" id="SMF03162.1"/>
    </source>
</evidence>
<evidence type="ECO:0000256" key="5">
    <source>
        <dbReference type="ARBA" id="ARBA00023136"/>
    </source>
</evidence>
<dbReference type="RefSeq" id="WP_085275203.1">
    <property type="nucleotide sequence ID" value="NZ_FXAG01000003.1"/>
</dbReference>
<feature type="transmembrane region" description="Helical" evidence="6">
    <location>
        <begin position="38"/>
        <end position="58"/>
    </location>
</feature>
<dbReference type="STRING" id="1123014.SAMN02745746_00865"/>
<sequence length="391" mass="40376">MPIALLALTISAFAIGTTEFVIVGLIPTIAADLKVSLPSAGLLVSLYALGVAVGAPLLTALTGRLPRKQLLLALMALFTVGNLLAWQAPGYASLIVARVLTGLAHGVFFSIGSTIATGLVAKDKAASAIATMFTGLTVALVTGVPLGTFIGQHFGWRETFLAVSALGVIAFIGSLLFVPATIRHSPPASLLQQLGVLRQPRLLMVYAKTALGYGGSFVAFTFLAPILQQVSGFSAGAVSLVMLVYGVSVAVGNLWGGRLADRHGPIHALQRIFLLLAGVLLLLTFTAHNSWLALATVLLWGAVAFGNVPGLQLYVVQQAERHAPHAVDVASGLNIAAFNLGIAGGAWGGGLIVEHAGLMTTPWVGALVVLLALAITHWSGRLDRRAVAAAS</sequence>
<gene>
    <name evidence="8" type="ORF">SAMN02745746_00865</name>
</gene>
<dbReference type="Gene3D" id="1.20.1250.20">
    <property type="entry name" value="MFS general substrate transporter like domains"/>
    <property type="match status" value="1"/>
</dbReference>
<dbReference type="PANTHER" id="PTHR43124">
    <property type="entry name" value="PURINE EFFLUX PUMP PBUE"/>
    <property type="match status" value="1"/>
</dbReference>
<protein>
    <submittedName>
        <fullName evidence="8">Predicted arabinose efflux permease, MFS family</fullName>
    </submittedName>
</protein>
<feature type="transmembrane region" description="Helical" evidence="6">
    <location>
        <begin position="233"/>
        <end position="256"/>
    </location>
</feature>
<reference evidence="9" key="1">
    <citation type="submission" date="2017-04" db="EMBL/GenBank/DDBJ databases">
        <authorList>
            <person name="Varghese N."/>
            <person name="Submissions S."/>
        </authorList>
    </citation>
    <scope>NUCLEOTIDE SEQUENCE [LARGE SCALE GENOMIC DNA]</scope>
    <source>
        <strain evidence="9">DSM 22618</strain>
    </source>
</reference>
<evidence type="ECO:0000313" key="9">
    <source>
        <dbReference type="Proteomes" id="UP000192920"/>
    </source>
</evidence>
<dbReference type="EMBL" id="FXAG01000003">
    <property type="protein sequence ID" value="SMF03162.1"/>
    <property type="molecule type" value="Genomic_DNA"/>
</dbReference>
<dbReference type="InterPro" id="IPR001958">
    <property type="entry name" value="Tet-R_TetA/multi-R_MdtG-like"/>
</dbReference>
<dbReference type="InterPro" id="IPR011701">
    <property type="entry name" value="MFS"/>
</dbReference>
<dbReference type="GO" id="GO:0022857">
    <property type="term" value="F:transmembrane transporter activity"/>
    <property type="evidence" value="ECO:0007669"/>
    <property type="project" value="InterPro"/>
</dbReference>
<dbReference type="Proteomes" id="UP000192920">
    <property type="component" value="Unassembled WGS sequence"/>
</dbReference>
<feature type="transmembrane region" description="Helical" evidence="6">
    <location>
        <begin position="291"/>
        <end position="315"/>
    </location>
</feature>
<organism evidence="8 9">
    <name type="scientific">Pseudogulbenkiania subflava DSM 22618</name>
    <dbReference type="NCBI Taxonomy" id="1123014"/>
    <lineage>
        <taxon>Bacteria</taxon>
        <taxon>Pseudomonadati</taxon>
        <taxon>Pseudomonadota</taxon>
        <taxon>Betaproteobacteria</taxon>
        <taxon>Neisseriales</taxon>
        <taxon>Chromobacteriaceae</taxon>
        <taxon>Pseudogulbenkiania</taxon>
    </lineage>
</organism>
<dbReference type="PROSITE" id="PS50850">
    <property type="entry name" value="MFS"/>
    <property type="match status" value="1"/>
</dbReference>
<feature type="transmembrane region" description="Helical" evidence="6">
    <location>
        <begin position="70"/>
        <end position="89"/>
    </location>
</feature>
<keyword evidence="9" id="KW-1185">Reference proteome</keyword>
<dbReference type="PANTHER" id="PTHR43124:SF8">
    <property type="entry name" value="INNER MEMBRANE TRANSPORT PROTEIN YDHP"/>
    <property type="match status" value="1"/>
</dbReference>
<dbReference type="GO" id="GO:0005886">
    <property type="term" value="C:plasma membrane"/>
    <property type="evidence" value="ECO:0007669"/>
    <property type="project" value="UniProtKB-SubCell"/>
</dbReference>
<evidence type="ECO:0000256" key="4">
    <source>
        <dbReference type="ARBA" id="ARBA00022989"/>
    </source>
</evidence>
<proteinExistence type="predicted"/>
<dbReference type="AlphaFoldDB" id="A0A1Y6BH39"/>
<comment type="subcellular location">
    <subcellularLocation>
        <location evidence="1">Cell membrane</location>
        <topology evidence="1">Multi-pass membrane protein</topology>
    </subcellularLocation>
</comment>
<keyword evidence="3 6" id="KW-0812">Transmembrane</keyword>
<dbReference type="CDD" id="cd17324">
    <property type="entry name" value="MFS_NepI_like"/>
    <property type="match status" value="1"/>
</dbReference>
<feature type="transmembrane region" description="Helical" evidence="6">
    <location>
        <begin position="327"/>
        <end position="350"/>
    </location>
</feature>
<evidence type="ECO:0000256" key="2">
    <source>
        <dbReference type="ARBA" id="ARBA00022475"/>
    </source>
</evidence>
<evidence type="ECO:0000259" key="7">
    <source>
        <dbReference type="PROSITE" id="PS50850"/>
    </source>
</evidence>